<name>A0A645FKZ5_9ZZZZ</name>
<comment type="caution">
    <text evidence="1">The sequence shown here is derived from an EMBL/GenBank/DDBJ whole genome shotgun (WGS) entry which is preliminary data.</text>
</comment>
<evidence type="ECO:0000313" key="1">
    <source>
        <dbReference type="EMBL" id="MPN14336.1"/>
    </source>
</evidence>
<gene>
    <name evidence="1" type="ORF">SDC9_161663</name>
</gene>
<organism evidence="1">
    <name type="scientific">bioreactor metagenome</name>
    <dbReference type="NCBI Taxonomy" id="1076179"/>
    <lineage>
        <taxon>unclassified sequences</taxon>
        <taxon>metagenomes</taxon>
        <taxon>ecological metagenomes</taxon>
    </lineage>
</organism>
<accession>A0A645FKZ5</accession>
<protein>
    <submittedName>
        <fullName evidence="1">Uncharacterized protein</fullName>
    </submittedName>
</protein>
<dbReference type="EMBL" id="VSSQ01060945">
    <property type="protein sequence ID" value="MPN14336.1"/>
    <property type="molecule type" value="Genomic_DNA"/>
</dbReference>
<dbReference type="AlphaFoldDB" id="A0A645FKZ5"/>
<proteinExistence type="predicted"/>
<reference evidence="1" key="1">
    <citation type="submission" date="2019-08" db="EMBL/GenBank/DDBJ databases">
        <authorList>
            <person name="Kucharzyk K."/>
            <person name="Murdoch R.W."/>
            <person name="Higgins S."/>
            <person name="Loffler F."/>
        </authorList>
    </citation>
    <scope>NUCLEOTIDE SEQUENCE</scope>
</reference>
<sequence>MELLAIKKQAEDIENRIEIINSGENSINELSILEREERASFKFIVENAATIIKNALVKIEFFESKKRFATNVVKLWDSWSEDYKIFKTTLKDDLKNACEDDSIESEE</sequence>